<proteinExistence type="predicted"/>
<keyword evidence="3" id="KW-1185">Reference proteome</keyword>
<feature type="transmembrane region" description="Helical" evidence="1">
    <location>
        <begin position="6"/>
        <end position="24"/>
    </location>
</feature>
<gene>
    <name evidence="2" type="ORF">N825_10930</name>
</gene>
<sequence>MSFELLGINLCLLSFCYFAMHQITQLRHKRYVSKLLG</sequence>
<protein>
    <submittedName>
        <fullName evidence="2">Uncharacterized protein</fullName>
    </submittedName>
</protein>
<dbReference type="AlphaFoldDB" id="W9GYB5"/>
<evidence type="ECO:0000313" key="2">
    <source>
        <dbReference type="EMBL" id="EWY38799.1"/>
    </source>
</evidence>
<dbReference type="Proteomes" id="UP000019486">
    <property type="component" value="Unassembled WGS sequence"/>
</dbReference>
<keyword evidence="1" id="KW-0812">Transmembrane</keyword>
<accession>W9GYB5</accession>
<name>W9GYB5_9PROT</name>
<evidence type="ECO:0000313" key="3">
    <source>
        <dbReference type="Proteomes" id="UP000019486"/>
    </source>
</evidence>
<evidence type="ECO:0000256" key="1">
    <source>
        <dbReference type="SAM" id="Phobius"/>
    </source>
</evidence>
<keyword evidence="1" id="KW-0472">Membrane</keyword>
<comment type="caution">
    <text evidence="2">The sequence shown here is derived from an EMBL/GenBank/DDBJ whole genome shotgun (WGS) entry which is preliminary data.</text>
</comment>
<reference evidence="2 3" key="1">
    <citation type="submission" date="2013-08" db="EMBL/GenBank/DDBJ databases">
        <title>The genome sequence of Skermanella stibiiresistens.</title>
        <authorList>
            <person name="Zhu W."/>
            <person name="Wang G."/>
        </authorList>
    </citation>
    <scope>NUCLEOTIDE SEQUENCE [LARGE SCALE GENOMIC DNA]</scope>
    <source>
        <strain evidence="2 3">SB22</strain>
    </source>
</reference>
<keyword evidence="1" id="KW-1133">Transmembrane helix</keyword>
<organism evidence="2 3">
    <name type="scientific">Skermanella stibiiresistens SB22</name>
    <dbReference type="NCBI Taxonomy" id="1385369"/>
    <lineage>
        <taxon>Bacteria</taxon>
        <taxon>Pseudomonadati</taxon>
        <taxon>Pseudomonadota</taxon>
        <taxon>Alphaproteobacteria</taxon>
        <taxon>Rhodospirillales</taxon>
        <taxon>Azospirillaceae</taxon>
        <taxon>Skermanella</taxon>
    </lineage>
</organism>
<dbReference type="EMBL" id="AVFL01000016">
    <property type="protein sequence ID" value="EWY38799.1"/>
    <property type="molecule type" value="Genomic_DNA"/>
</dbReference>